<evidence type="ECO:0000313" key="2">
    <source>
        <dbReference type="EMBL" id="TNH40547.1"/>
    </source>
</evidence>
<comment type="caution">
    <text evidence="2">The sequence shown here is derived from an EMBL/GenBank/DDBJ whole genome shotgun (WGS) entry which is preliminary data.</text>
</comment>
<name>A0A5C4R9W9_9RHOB</name>
<organism evidence="2 3">
    <name type="scientific">Paracoccus haeundaensis</name>
    <dbReference type="NCBI Taxonomy" id="225362"/>
    <lineage>
        <taxon>Bacteria</taxon>
        <taxon>Pseudomonadati</taxon>
        <taxon>Pseudomonadota</taxon>
        <taxon>Alphaproteobacteria</taxon>
        <taxon>Rhodobacterales</taxon>
        <taxon>Paracoccaceae</taxon>
        <taxon>Paracoccus</taxon>
    </lineage>
</organism>
<feature type="transmembrane region" description="Helical" evidence="1">
    <location>
        <begin position="12"/>
        <end position="30"/>
    </location>
</feature>
<feature type="transmembrane region" description="Helical" evidence="1">
    <location>
        <begin position="36"/>
        <end position="54"/>
    </location>
</feature>
<dbReference type="EMBL" id="VDDC01000008">
    <property type="protein sequence ID" value="TNH40547.1"/>
    <property type="molecule type" value="Genomic_DNA"/>
</dbReference>
<keyword evidence="3" id="KW-1185">Reference proteome</keyword>
<dbReference type="Proteomes" id="UP000304880">
    <property type="component" value="Unassembled WGS sequence"/>
</dbReference>
<feature type="transmembrane region" description="Helical" evidence="1">
    <location>
        <begin position="61"/>
        <end position="79"/>
    </location>
</feature>
<dbReference type="AlphaFoldDB" id="A0A5C4R9W9"/>
<keyword evidence="1" id="KW-0472">Membrane</keyword>
<accession>A0A5C4R9W9</accession>
<evidence type="ECO:0000313" key="3">
    <source>
        <dbReference type="Proteomes" id="UP000304880"/>
    </source>
</evidence>
<sequence>MIPRDIVRPLCLGIAGIVLWGGFAAVQGVAEPWDAGLYWTLAYPALLLASGLAGAWLVRRAWLAGLMLTMAQLPAMLLWSRGDGMVPFALALLTALAVPAMLAAGLGGRMARHG</sequence>
<dbReference type="RefSeq" id="WP_046001605.1">
    <property type="nucleotide sequence ID" value="NZ_VDDC01000008.1"/>
</dbReference>
<protein>
    <submittedName>
        <fullName evidence="2">Uncharacterized protein</fullName>
    </submittedName>
</protein>
<feature type="transmembrane region" description="Helical" evidence="1">
    <location>
        <begin position="85"/>
        <end position="106"/>
    </location>
</feature>
<proteinExistence type="predicted"/>
<reference evidence="2 3" key="1">
    <citation type="submission" date="2019-06" db="EMBL/GenBank/DDBJ databases">
        <authorList>
            <person name="Li J."/>
        </authorList>
    </citation>
    <scope>NUCLEOTIDE SEQUENCE [LARGE SCALE GENOMIC DNA]</scope>
    <source>
        <strain evidence="2 3">CGMCC 1.8012</strain>
    </source>
</reference>
<keyword evidence="1" id="KW-1133">Transmembrane helix</keyword>
<gene>
    <name evidence="2" type="ORF">FHD67_04915</name>
</gene>
<keyword evidence="1" id="KW-0812">Transmembrane</keyword>
<evidence type="ECO:0000256" key="1">
    <source>
        <dbReference type="SAM" id="Phobius"/>
    </source>
</evidence>